<keyword evidence="4" id="KW-1185">Reference proteome</keyword>
<reference evidence="3 4" key="1">
    <citation type="submission" date="2016-10" db="EMBL/GenBank/DDBJ databases">
        <authorList>
            <person name="de Groot N.N."/>
        </authorList>
    </citation>
    <scope>NUCLEOTIDE SEQUENCE [LARGE SCALE GENOMIC DNA]</scope>
    <source>
        <strain evidence="3 4">Vu-144</strain>
    </source>
</reference>
<dbReference type="Pfam" id="PF13320">
    <property type="entry name" value="GH123_cat"/>
    <property type="match status" value="1"/>
</dbReference>
<evidence type="ECO:0000259" key="2">
    <source>
        <dbReference type="Pfam" id="PF22680"/>
    </source>
</evidence>
<proteinExistence type="predicted"/>
<dbReference type="Pfam" id="PF22680">
    <property type="entry name" value="Glyco_hydro_123_N_2"/>
    <property type="match status" value="1"/>
</dbReference>
<dbReference type="AlphaFoldDB" id="A0A1H3XRB4"/>
<dbReference type="InterPro" id="IPR025150">
    <property type="entry name" value="GH123_cat"/>
</dbReference>
<dbReference type="EMBL" id="FNQY01000006">
    <property type="protein sequence ID" value="SEA01770.1"/>
    <property type="molecule type" value="Genomic_DNA"/>
</dbReference>
<name>A0A1H3XRB4_9BACT</name>
<feature type="domain" description="Glycoside hydrolase 123 catalytic" evidence="1">
    <location>
        <begin position="273"/>
        <end position="583"/>
    </location>
</feature>
<dbReference type="InterPro" id="IPR053850">
    <property type="entry name" value="Glyco_hydro_123_N_2"/>
</dbReference>
<gene>
    <name evidence="3" type="ORF">SAMN05192529_10661</name>
</gene>
<protein>
    <submittedName>
        <fullName evidence="3">Uncharacterized protein</fullName>
    </submittedName>
</protein>
<sequence length="630" mass="71385">MNRQMMISTKIKNRKPKARGLFNMHGRNSTFRILPLIGLFLLGRAAAQNAANPVNLVNNNDIAVNAGFADPDIRYPAYFKNTATYNKDYGELTGILNLAKTYQITGWQGERVFMQLLIQANEPVNGCSVIAQDLQSMAKEGTSKAGTVQKSVDKTIKASYVKAGFVGYVLSNGIGASGSGCGIDTATQHLSYVMADRIGKAAINAIGSGKNQPVWVGVQIPENATPGLYKGTLRMVYQPAGGKKREELFHYQLEVKNHRLPAASQWKFHLDLWQYPMAVARWYQVEPWSKAHFEKMRPYMQWLARAGQKVITAGIIHDPWNGQTYDAYPSMVKWTRHKDGSWSYDYRIFDKWVQFMMDMGINQQINCYSMVPWHNTFTYFDEATGTDKKLVATPGTPEYNSFWKNMLEDFARHLTAKGWFDKTCIAMDERPLEAMQKVISLIKGLPHPFKLSLAGSYHKELDKEIYDYSITTRESYDQEVLHRRLAAGLPTTYYTCCSEDHPNTFSFSPPAEAAFIPLLSASRQLTGYLRWAYNAWPENPLTDSRFGSWSSGDTYLVYPGPQSAVRFEQLIRGIQDFEKIRLLKESFKAAHNEQVLENLEKVLSQCTVENLKKQGAKALVQAVETTINQY</sequence>
<accession>A0A1H3XRB4</accession>
<dbReference type="OrthoDB" id="197680at2"/>
<dbReference type="STRING" id="551991.SAMN05192529_10661"/>
<evidence type="ECO:0000259" key="1">
    <source>
        <dbReference type="Pfam" id="PF13320"/>
    </source>
</evidence>
<evidence type="ECO:0000313" key="4">
    <source>
        <dbReference type="Proteomes" id="UP000199041"/>
    </source>
</evidence>
<dbReference type="Proteomes" id="UP000199041">
    <property type="component" value="Unassembled WGS sequence"/>
</dbReference>
<evidence type="ECO:0000313" key="3">
    <source>
        <dbReference type="EMBL" id="SEA01770.1"/>
    </source>
</evidence>
<feature type="domain" description="Glycoside hydrolase 123 N-terminal" evidence="2">
    <location>
        <begin position="97"/>
        <end position="234"/>
    </location>
</feature>
<organism evidence="3 4">
    <name type="scientific">Arachidicoccus rhizosphaerae</name>
    <dbReference type="NCBI Taxonomy" id="551991"/>
    <lineage>
        <taxon>Bacteria</taxon>
        <taxon>Pseudomonadati</taxon>
        <taxon>Bacteroidota</taxon>
        <taxon>Chitinophagia</taxon>
        <taxon>Chitinophagales</taxon>
        <taxon>Chitinophagaceae</taxon>
        <taxon>Arachidicoccus</taxon>
    </lineage>
</organism>